<feature type="region of interest" description="Disordered" evidence="1">
    <location>
        <begin position="159"/>
        <end position="180"/>
    </location>
</feature>
<dbReference type="Pfam" id="PF14106">
    <property type="entry name" value="DUF4279"/>
    <property type="match status" value="1"/>
</dbReference>
<name>A0ABV8Q6A4_9MICO</name>
<evidence type="ECO:0000313" key="3">
    <source>
        <dbReference type="Proteomes" id="UP001595900"/>
    </source>
</evidence>
<comment type="caution">
    <text evidence="2">The sequence shown here is derived from an EMBL/GenBank/DDBJ whole genome shotgun (WGS) entry which is preliminary data.</text>
</comment>
<gene>
    <name evidence="2" type="ORF">ACFOYW_09160</name>
</gene>
<dbReference type="InterPro" id="IPR025459">
    <property type="entry name" value="DUF4279"/>
</dbReference>
<reference evidence="3" key="1">
    <citation type="journal article" date="2019" name="Int. J. Syst. Evol. Microbiol.">
        <title>The Global Catalogue of Microorganisms (GCM) 10K type strain sequencing project: providing services to taxonomists for standard genome sequencing and annotation.</title>
        <authorList>
            <consortium name="The Broad Institute Genomics Platform"/>
            <consortium name="The Broad Institute Genome Sequencing Center for Infectious Disease"/>
            <person name="Wu L."/>
            <person name="Ma J."/>
        </authorList>
    </citation>
    <scope>NUCLEOTIDE SEQUENCE [LARGE SCALE GENOMIC DNA]</scope>
    <source>
        <strain evidence="3">CGMCC 1.10363</strain>
    </source>
</reference>
<accession>A0ABV8Q6A4</accession>
<evidence type="ECO:0000313" key="2">
    <source>
        <dbReference type="EMBL" id="MFC4243542.1"/>
    </source>
</evidence>
<evidence type="ECO:0000256" key="1">
    <source>
        <dbReference type="SAM" id="MobiDB-lite"/>
    </source>
</evidence>
<sequence>MGRAQRHALGRRYAVLPPGVLTAGECMIDVTLIVQTSALAMEELVRHLGREPSRGSRKGGEVGAGRVRRATIWQLTLHAPTGVHMGLDGINDALSVLGLDFAARLGAIPDPGAEVVLQIVQSVEDDPLDEHTSNFYFSQDTVRWLATAGADVTITQYLYPDEDGTTSPRERASEARERQN</sequence>
<organism evidence="2 3">
    <name type="scientific">Gryllotalpicola reticulitermitis</name>
    <dbReference type="NCBI Taxonomy" id="1184153"/>
    <lineage>
        <taxon>Bacteria</taxon>
        <taxon>Bacillati</taxon>
        <taxon>Actinomycetota</taxon>
        <taxon>Actinomycetes</taxon>
        <taxon>Micrococcales</taxon>
        <taxon>Microbacteriaceae</taxon>
        <taxon>Gryllotalpicola</taxon>
    </lineage>
</organism>
<dbReference type="Proteomes" id="UP001595900">
    <property type="component" value="Unassembled WGS sequence"/>
</dbReference>
<proteinExistence type="predicted"/>
<keyword evidence="3" id="KW-1185">Reference proteome</keyword>
<protein>
    <submittedName>
        <fullName evidence="2">DUF4279 domain-containing protein</fullName>
    </submittedName>
</protein>
<dbReference type="EMBL" id="JBHSCN010000005">
    <property type="protein sequence ID" value="MFC4243542.1"/>
    <property type="molecule type" value="Genomic_DNA"/>
</dbReference>
<feature type="compositionally biased region" description="Basic and acidic residues" evidence="1">
    <location>
        <begin position="168"/>
        <end position="180"/>
    </location>
</feature>